<keyword evidence="6" id="KW-1185">Reference proteome</keyword>
<dbReference type="AlphaFoldDB" id="K0EUF5"/>
<evidence type="ECO:0000256" key="2">
    <source>
        <dbReference type="ARBA" id="ARBA00022723"/>
    </source>
</evidence>
<dbReference type="HOGENOM" id="CLU_014015_9_0_11"/>
<dbReference type="PROSITE" id="PS00444">
    <property type="entry name" value="POLYPRENYL_SYNTHASE_2"/>
    <property type="match status" value="1"/>
</dbReference>
<evidence type="ECO:0000256" key="3">
    <source>
        <dbReference type="ARBA" id="ARBA00022842"/>
    </source>
</evidence>
<accession>K0EUF5</accession>
<feature type="signal peptide" evidence="4">
    <location>
        <begin position="1"/>
        <end position="20"/>
    </location>
</feature>
<dbReference type="GO" id="GO:0008299">
    <property type="term" value="P:isoprenoid biosynthetic process"/>
    <property type="evidence" value="ECO:0007669"/>
    <property type="project" value="InterPro"/>
</dbReference>
<dbReference type="InterPro" id="IPR000092">
    <property type="entry name" value="Polyprenyl_synt"/>
</dbReference>
<proteinExistence type="predicted"/>
<dbReference type="STRING" id="1133849.O3I_015980"/>
<dbReference type="PANTHER" id="PTHR12001">
    <property type="entry name" value="GERANYLGERANYL PYROPHOSPHATE SYNTHASE"/>
    <property type="match status" value="1"/>
</dbReference>
<gene>
    <name evidence="5" type="ORF">O3I_015980</name>
</gene>
<dbReference type="KEGG" id="nbr:O3I_015980"/>
<dbReference type="GO" id="GO:0046872">
    <property type="term" value="F:metal ion binding"/>
    <property type="evidence" value="ECO:0007669"/>
    <property type="project" value="UniProtKB-KW"/>
</dbReference>
<sequence>MSECKTATLISASCALGAWAAHADASRATCLAAFGLHIGRAFQLVDDLLGVFGDPDSTGKPLYADLIRRKKSLPVVAALNSDTVAGRRLSQRYADTEPFAGDELARLAQLIVDAGGKQWAEVAARRSRIEAEKSLLAADPETSAAADLLTLADLILSRDH</sequence>
<keyword evidence="4" id="KW-0732">Signal</keyword>
<feature type="chain" id="PRO_5038454568" evidence="4">
    <location>
        <begin position="21"/>
        <end position="160"/>
    </location>
</feature>
<keyword evidence="3" id="KW-0460">Magnesium</keyword>
<keyword evidence="2" id="KW-0479">Metal-binding</keyword>
<comment type="pathway">
    <text evidence="1">Isoprenoid biosynthesis.</text>
</comment>
<dbReference type="PANTHER" id="PTHR12001:SF86">
    <property type="entry name" value="GERANYLGERANYL DIPHOSPHATE SYNTHASE"/>
    <property type="match status" value="1"/>
</dbReference>
<dbReference type="GO" id="GO:0004659">
    <property type="term" value="F:prenyltransferase activity"/>
    <property type="evidence" value="ECO:0007669"/>
    <property type="project" value="InterPro"/>
</dbReference>
<name>K0EUF5_NOCB7</name>
<dbReference type="InterPro" id="IPR033749">
    <property type="entry name" value="Polyprenyl_synt_CS"/>
</dbReference>
<organism evidence="5 6">
    <name type="scientific">Nocardia brasiliensis (strain ATCC 700358 / HUJEG-1)</name>
    <dbReference type="NCBI Taxonomy" id="1133849"/>
    <lineage>
        <taxon>Bacteria</taxon>
        <taxon>Bacillati</taxon>
        <taxon>Actinomycetota</taxon>
        <taxon>Actinomycetes</taxon>
        <taxon>Mycobacteriales</taxon>
        <taxon>Nocardiaceae</taxon>
        <taxon>Nocardia</taxon>
    </lineage>
</organism>
<evidence type="ECO:0000256" key="1">
    <source>
        <dbReference type="ARBA" id="ARBA00005128"/>
    </source>
</evidence>
<dbReference type="eggNOG" id="COG0142">
    <property type="taxonomic scope" value="Bacteria"/>
</dbReference>
<evidence type="ECO:0000313" key="5">
    <source>
        <dbReference type="EMBL" id="AFU01157.1"/>
    </source>
</evidence>
<dbReference type="InterPro" id="IPR008949">
    <property type="entry name" value="Isoprenoid_synthase_dom_sf"/>
</dbReference>
<dbReference type="SUPFAM" id="SSF48576">
    <property type="entry name" value="Terpenoid synthases"/>
    <property type="match status" value="1"/>
</dbReference>
<dbReference type="Pfam" id="PF00348">
    <property type="entry name" value="polyprenyl_synt"/>
    <property type="match status" value="1"/>
</dbReference>
<reference evidence="5 6" key="1">
    <citation type="journal article" date="2012" name="J. Bacteriol.">
        <title>Complete genome sequence of Nocardia brasiliensis HUJEG-1.</title>
        <authorList>
            <person name="Vera-Cabrera L."/>
            <person name="Ortiz-Lopez R."/>
            <person name="Elizondo-Gonzalez R."/>
            <person name="Perez-Maya A.A."/>
            <person name="Ocampo-Candiani J."/>
        </authorList>
    </citation>
    <scope>NUCLEOTIDE SEQUENCE [LARGE SCALE GENOMIC DNA]</scope>
    <source>
        <strain evidence="6">ATCC 700358</strain>
    </source>
</reference>
<evidence type="ECO:0000256" key="4">
    <source>
        <dbReference type="SAM" id="SignalP"/>
    </source>
</evidence>
<dbReference type="EMBL" id="CP003876">
    <property type="protein sequence ID" value="AFU01157.1"/>
    <property type="molecule type" value="Genomic_DNA"/>
</dbReference>
<evidence type="ECO:0000313" key="6">
    <source>
        <dbReference type="Proteomes" id="UP000006304"/>
    </source>
</evidence>
<protein>
    <submittedName>
        <fullName evidence="5">Dimethylallyltranstransferase</fullName>
    </submittedName>
</protein>
<dbReference type="Gene3D" id="1.10.600.10">
    <property type="entry name" value="Farnesyl Diphosphate Synthase"/>
    <property type="match status" value="1"/>
</dbReference>
<keyword evidence="5" id="KW-0808">Transferase</keyword>
<dbReference type="Proteomes" id="UP000006304">
    <property type="component" value="Chromosome"/>
</dbReference>